<dbReference type="Proteomes" id="UP001387364">
    <property type="component" value="Chromosome"/>
</dbReference>
<accession>A0ABZ2NAB6</accession>
<organism evidence="1 2">
    <name type="scientific">Bacillus kandeliae</name>
    <dbReference type="NCBI Taxonomy" id="3129297"/>
    <lineage>
        <taxon>Bacteria</taxon>
        <taxon>Bacillati</taxon>
        <taxon>Bacillota</taxon>
        <taxon>Bacilli</taxon>
        <taxon>Bacillales</taxon>
        <taxon>Bacillaceae</taxon>
        <taxon>Bacillus</taxon>
    </lineage>
</organism>
<evidence type="ECO:0000313" key="1">
    <source>
        <dbReference type="EMBL" id="WXB94653.1"/>
    </source>
</evidence>
<dbReference type="RefSeq" id="WP_338754446.1">
    <property type="nucleotide sequence ID" value="NZ_CP147404.1"/>
</dbReference>
<proteinExistence type="predicted"/>
<name>A0ABZ2NAB6_9BACI</name>
<reference evidence="1 2" key="1">
    <citation type="submission" date="2024-02" db="EMBL/GenBank/DDBJ databases">
        <title>Seven novel Bacillus-like species.</title>
        <authorList>
            <person name="Liu G."/>
        </authorList>
    </citation>
    <scope>NUCLEOTIDE SEQUENCE [LARGE SCALE GENOMIC DNA]</scope>
    <source>
        <strain evidence="1 2">FJAT-52991</strain>
    </source>
</reference>
<evidence type="ECO:0008006" key="3">
    <source>
        <dbReference type="Google" id="ProtNLM"/>
    </source>
</evidence>
<evidence type="ECO:0000313" key="2">
    <source>
        <dbReference type="Proteomes" id="UP001387364"/>
    </source>
</evidence>
<gene>
    <name evidence="1" type="ORF">WDJ61_08525</name>
</gene>
<keyword evidence="2" id="KW-1185">Reference proteome</keyword>
<sequence length="426" mass="49105">MPTQIAFFGSAAMVKQVQEYTKDLTDILITPFIYQKPEEVIYHLDQAFFCDVLLFSGLLPYYFAQDPLKAYKKPCVYIPINEYMLTISIFQLLHNEGYPLDRISIDLPDQSILLQCLDDIQLSPKNVPIIDYPFIFNKETPHFSTSKILNYHEELHRKKRVDITLTSIHAVYDALQAKGIPCRKMTDPKKNILEAIEEAVVQSNIYQTKQSQMAVGYILLESTHLTTDIIQKIMNDVDAEFKCSTQYLDDGLCIFYSTRGRIERATNHFKLFPIKHFLKKNIKLGIGFGLTSNEAKRNAKVALSRTEKYAGLNIAFIVTDNETIIGPLGEKESKEYRLNSYDKNIQNLAKKAGMSVAKFNQFMSFVDSLPINQFTTEDLAENFSVTRRSAERLLKKLIEQHLVFKIGEEQLYEHGRPRSIYTFQLK</sequence>
<protein>
    <recommendedName>
        <fullName evidence="3">Transcriptional regulator</fullName>
    </recommendedName>
</protein>
<dbReference type="EMBL" id="CP147404">
    <property type="protein sequence ID" value="WXB94653.1"/>
    <property type="molecule type" value="Genomic_DNA"/>
</dbReference>